<dbReference type="PROSITE" id="PS51419">
    <property type="entry name" value="RAB"/>
    <property type="match status" value="1"/>
</dbReference>
<feature type="compositionally biased region" description="Acidic residues" evidence="18">
    <location>
        <begin position="360"/>
        <end position="377"/>
    </location>
</feature>
<dbReference type="PROSITE" id="PS51421">
    <property type="entry name" value="RAS"/>
    <property type="match status" value="1"/>
</dbReference>
<comment type="subcellular location">
    <subcellularLocation>
        <location evidence="2">Endosome</location>
    </subcellularLocation>
    <subcellularLocation>
        <location evidence="3">Membrane</location>
        <topology evidence="3">Lipid-anchor</topology>
    </subcellularLocation>
    <subcellularLocation>
        <location evidence="1">Nucleus</location>
    </subcellularLocation>
</comment>
<dbReference type="GO" id="GO:0003925">
    <property type="term" value="F:G protein activity"/>
    <property type="evidence" value="ECO:0007669"/>
    <property type="project" value="UniProtKB-EC"/>
</dbReference>
<dbReference type="SUPFAM" id="SSF63748">
    <property type="entry name" value="Tudor/PWWP/MBT"/>
    <property type="match status" value="1"/>
</dbReference>
<evidence type="ECO:0000259" key="19">
    <source>
        <dbReference type="PROSITE" id="PS50812"/>
    </source>
</evidence>
<dbReference type="Gene3D" id="2.30.30.140">
    <property type="match status" value="1"/>
</dbReference>
<dbReference type="Pfam" id="PF00855">
    <property type="entry name" value="PWWP"/>
    <property type="match status" value="1"/>
</dbReference>
<feature type="region of interest" description="Disordered" evidence="18">
    <location>
        <begin position="782"/>
        <end position="859"/>
    </location>
</feature>
<evidence type="ECO:0000256" key="18">
    <source>
        <dbReference type="SAM" id="MobiDB-lite"/>
    </source>
</evidence>
<dbReference type="PRINTS" id="PR00449">
    <property type="entry name" value="RASTRNSFRMNG"/>
</dbReference>
<dbReference type="InterPro" id="IPR027417">
    <property type="entry name" value="P-loop_NTPase"/>
</dbReference>
<comment type="similarity">
    <text evidence="4">Belongs to the HDGF family.</text>
</comment>
<feature type="compositionally biased region" description="Basic and acidic residues" evidence="18">
    <location>
        <begin position="497"/>
        <end position="648"/>
    </location>
</feature>
<dbReference type="InterPro" id="IPR036218">
    <property type="entry name" value="HIVI-bd_sf"/>
</dbReference>
<keyword evidence="12" id="KW-0175">Coiled coil</keyword>
<keyword evidence="21" id="KW-1185">Reference proteome</keyword>
<protein>
    <recommendedName>
        <fullName evidence="6">small monomeric GTPase</fullName>
        <ecNumber evidence="6">3.6.5.2</ecNumber>
    </recommendedName>
</protein>
<comment type="similarity">
    <text evidence="5">Belongs to the small GTPase superfamily. Rab family.</text>
</comment>
<evidence type="ECO:0000256" key="10">
    <source>
        <dbReference type="ARBA" id="ARBA00022801"/>
    </source>
</evidence>
<keyword evidence="14" id="KW-0472">Membrane</keyword>
<evidence type="ECO:0000256" key="3">
    <source>
        <dbReference type="ARBA" id="ARBA00004635"/>
    </source>
</evidence>
<organism evidence="20 21">
    <name type="scientific">Pocillopora meandrina</name>
    <dbReference type="NCBI Taxonomy" id="46732"/>
    <lineage>
        <taxon>Eukaryota</taxon>
        <taxon>Metazoa</taxon>
        <taxon>Cnidaria</taxon>
        <taxon>Anthozoa</taxon>
        <taxon>Hexacorallia</taxon>
        <taxon>Scleractinia</taxon>
        <taxon>Astrocoeniina</taxon>
        <taxon>Pocilloporidae</taxon>
        <taxon>Pocillopora</taxon>
    </lineage>
</organism>
<evidence type="ECO:0000256" key="13">
    <source>
        <dbReference type="ARBA" id="ARBA00023134"/>
    </source>
</evidence>
<comment type="caution">
    <text evidence="20">The sequence shown here is derived from an EMBL/GenBank/DDBJ whole genome shotgun (WGS) entry which is preliminary data.</text>
</comment>
<dbReference type="GO" id="GO:0005768">
    <property type="term" value="C:endosome"/>
    <property type="evidence" value="ECO:0007669"/>
    <property type="project" value="UniProtKB-SubCell"/>
</dbReference>
<evidence type="ECO:0000256" key="2">
    <source>
        <dbReference type="ARBA" id="ARBA00004177"/>
    </source>
</evidence>
<feature type="compositionally biased region" description="Basic residues" evidence="18">
    <location>
        <begin position="445"/>
        <end position="463"/>
    </location>
</feature>
<dbReference type="PANTHER" id="PTHR47980">
    <property type="entry name" value="LD44762P"/>
    <property type="match status" value="1"/>
</dbReference>
<evidence type="ECO:0000256" key="16">
    <source>
        <dbReference type="ARBA" id="ARBA00023288"/>
    </source>
</evidence>
<evidence type="ECO:0000256" key="6">
    <source>
        <dbReference type="ARBA" id="ARBA00011984"/>
    </source>
</evidence>
<dbReference type="SMART" id="SM00293">
    <property type="entry name" value="PWWP"/>
    <property type="match status" value="1"/>
</dbReference>
<evidence type="ECO:0000256" key="1">
    <source>
        <dbReference type="ARBA" id="ARBA00004123"/>
    </source>
</evidence>
<dbReference type="InterPro" id="IPR000313">
    <property type="entry name" value="PWWP_dom"/>
</dbReference>
<dbReference type="Gene3D" id="1.20.930.10">
    <property type="entry name" value="Conserved domain common to transcription factors TFIIS, elongin A, CRSP70"/>
    <property type="match status" value="1"/>
</dbReference>
<dbReference type="Gene3D" id="3.40.50.300">
    <property type="entry name" value="P-loop containing nucleotide triphosphate hydrolases"/>
    <property type="match status" value="2"/>
</dbReference>
<dbReference type="EMBL" id="CALNXJ010000009">
    <property type="protein sequence ID" value="CAH3103293.1"/>
    <property type="molecule type" value="Genomic_DNA"/>
</dbReference>
<dbReference type="GO" id="GO:0005525">
    <property type="term" value="F:GTP binding"/>
    <property type="evidence" value="ECO:0007669"/>
    <property type="project" value="UniProtKB-KW"/>
</dbReference>
<name>A0AAU9W8P7_9CNID</name>
<keyword evidence="10" id="KW-0378">Hydrolase</keyword>
<dbReference type="FunFam" id="3.40.50.300:FF:000402">
    <property type="entry name" value="Ras-related protein Rab-27A"/>
    <property type="match status" value="1"/>
</dbReference>
<reference evidence="20 21" key="1">
    <citation type="submission" date="2022-05" db="EMBL/GenBank/DDBJ databases">
        <authorList>
            <consortium name="Genoscope - CEA"/>
            <person name="William W."/>
        </authorList>
    </citation>
    <scope>NUCLEOTIDE SEQUENCE [LARGE SCALE GENOMIC DNA]</scope>
</reference>
<dbReference type="AlphaFoldDB" id="A0AAU9W8P7"/>
<dbReference type="SUPFAM" id="SSF52540">
    <property type="entry name" value="P-loop containing nucleoside triphosphate hydrolases"/>
    <property type="match status" value="2"/>
</dbReference>
<keyword evidence="16" id="KW-0449">Lipoprotein</keyword>
<dbReference type="EC" id="3.6.5.2" evidence="6"/>
<keyword evidence="8" id="KW-0547">Nucleotide-binding</keyword>
<dbReference type="Pfam" id="PF00071">
    <property type="entry name" value="Ras"/>
    <property type="match status" value="2"/>
</dbReference>
<feature type="compositionally biased region" description="Basic and acidic residues" evidence="18">
    <location>
        <begin position="804"/>
        <end position="823"/>
    </location>
</feature>
<keyword evidence="13" id="KW-0342">GTP-binding</keyword>
<evidence type="ECO:0000256" key="14">
    <source>
        <dbReference type="ARBA" id="ARBA00023136"/>
    </source>
</evidence>
<dbReference type="SMART" id="SM00176">
    <property type="entry name" value="RAN"/>
    <property type="match status" value="1"/>
</dbReference>
<evidence type="ECO:0000256" key="15">
    <source>
        <dbReference type="ARBA" id="ARBA00023157"/>
    </source>
</evidence>
<keyword evidence="7" id="KW-0488">Methylation</keyword>
<dbReference type="SUPFAM" id="SSF140576">
    <property type="entry name" value="HIV integrase-binding domain"/>
    <property type="match status" value="1"/>
</dbReference>
<dbReference type="InterPro" id="IPR035441">
    <property type="entry name" value="TFIIS/LEDGF_dom_sf"/>
</dbReference>
<feature type="domain" description="PWWP" evidence="19">
    <location>
        <begin position="269"/>
        <end position="323"/>
    </location>
</feature>
<evidence type="ECO:0000256" key="8">
    <source>
        <dbReference type="ARBA" id="ARBA00022741"/>
    </source>
</evidence>
<dbReference type="SMART" id="SM00175">
    <property type="entry name" value="RAB"/>
    <property type="match status" value="1"/>
</dbReference>
<keyword evidence="9" id="KW-0967">Endosome</keyword>
<dbReference type="CDD" id="cd05834">
    <property type="entry name" value="PWWP_HRP"/>
    <property type="match status" value="1"/>
</dbReference>
<evidence type="ECO:0000256" key="5">
    <source>
        <dbReference type="ARBA" id="ARBA00006270"/>
    </source>
</evidence>
<evidence type="ECO:0000256" key="11">
    <source>
        <dbReference type="ARBA" id="ARBA00022990"/>
    </source>
</evidence>
<keyword evidence="11" id="KW-0007">Acetylation</keyword>
<sequence>MSDDEDQGREYLIKFLALGDSGVGKTSLLYQYTDGHFNPRFVPTIGIDFREKRVFLALGDSGVGKTSLLFQYTDGSFNPKFISTVGIDFREKRVIHHPLGADGVTRSTRGQRVHLQLWDTAGQERFRSLTTAFFRDAMGFLLVFDLTHEQSFLNIRNWLSQLQTHAYCENPDIVLIGNKADLEDQKQVDENEARTLAENLGLKYFETSAFNGQNVSKSVEALLDQVMARMENCVDKATLPNGVFNNNPNRGTKLREVDEANDEPQAGCDLIWAKMRGYPHWPARIDLPAQDEKIPPKKYAIFFFGTHETAVMQAKDLFPYEKNKDRFLKNSNRSRRGFKEALVEILENPKVKWGMRGQDVDEQDSEDEEGEGDEDSGDEKKLEDEDSDEEDTKPSKQEASNEERKMKISQGKKRRKSESDKESSLEETPEEESSDGDKEEEYKPAPKKKRVSSKEAGKKRKSSKAISDSSSSSSENDADQKETSEEESIPKNKRAKTNTEAEDKPKFKKVKGEDRKKKDEDKKEGEKTSDEEKDAIKDGGKIKEEDEEKSKDAERKKQEKLQKLAEKKAMLKEKKKKEKLEQRKAEKLAAEKAKALEKEKEKQREKQEREKEKEKLRARQEREREKARERAERDKQREEERKERERRKSTPPTVEEILDKMNYDLVMSLTVEAPDVPRCLKIITQIFEMEINPDIIKKNPDIVQTIKKIRNYKQNSKVREKANQLYAHFKSLFSISGSVSYFITDSRRESTSLDLSLVQTNERTEQSRADGMEELDNIKEETSAEPHLTPTENGGDHPVPSTETKLEDSGHRIEQTSTEDKASLENNTIMDDLTPEPLEVINDPTANLSPCDMEISSPD</sequence>
<evidence type="ECO:0000313" key="21">
    <source>
        <dbReference type="Proteomes" id="UP001159428"/>
    </source>
</evidence>
<dbReference type="NCBIfam" id="TIGR00231">
    <property type="entry name" value="small_GTP"/>
    <property type="match status" value="1"/>
</dbReference>
<evidence type="ECO:0000256" key="9">
    <source>
        <dbReference type="ARBA" id="ARBA00022753"/>
    </source>
</evidence>
<evidence type="ECO:0000256" key="12">
    <source>
        <dbReference type="ARBA" id="ARBA00023054"/>
    </source>
</evidence>
<dbReference type="PROSITE" id="PS51420">
    <property type="entry name" value="RHO"/>
    <property type="match status" value="1"/>
</dbReference>
<dbReference type="PROSITE" id="PS50812">
    <property type="entry name" value="PWWP"/>
    <property type="match status" value="1"/>
</dbReference>
<feature type="compositionally biased region" description="Basic and acidic residues" evidence="18">
    <location>
        <begin position="392"/>
        <end position="406"/>
    </location>
</feature>
<dbReference type="SMART" id="SM00174">
    <property type="entry name" value="RHO"/>
    <property type="match status" value="1"/>
</dbReference>
<dbReference type="InterPro" id="IPR005225">
    <property type="entry name" value="Small_GTP-bd"/>
</dbReference>
<evidence type="ECO:0000256" key="4">
    <source>
        <dbReference type="ARBA" id="ARBA00005309"/>
    </source>
</evidence>
<feature type="region of interest" description="Disordered" evidence="18">
    <location>
        <begin position="353"/>
        <end position="653"/>
    </location>
</feature>
<feature type="compositionally biased region" description="Acidic residues" evidence="18">
    <location>
        <begin position="425"/>
        <end position="439"/>
    </location>
</feature>
<dbReference type="GO" id="GO:0005634">
    <property type="term" value="C:nucleus"/>
    <property type="evidence" value="ECO:0007669"/>
    <property type="project" value="UniProtKB-SubCell"/>
</dbReference>
<dbReference type="Proteomes" id="UP001159428">
    <property type="component" value="Unassembled WGS sequence"/>
</dbReference>
<dbReference type="InterPro" id="IPR021567">
    <property type="entry name" value="LEDGF_IBD"/>
</dbReference>
<gene>
    <name evidence="20" type="ORF">PMEA_00034987</name>
</gene>
<keyword evidence="17" id="KW-0636">Prenylation</keyword>
<dbReference type="SMART" id="SM00173">
    <property type="entry name" value="RAS"/>
    <property type="match status" value="1"/>
</dbReference>
<dbReference type="Pfam" id="PF11467">
    <property type="entry name" value="LEDGF"/>
    <property type="match status" value="1"/>
</dbReference>
<dbReference type="InterPro" id="IPR050305">
    <property type="entry name" value="Small_GTPase_Rab"/>
</dbReference>
<evidence type="ECO:0000256" key="7">
    <source>
        <dbReference type="ARBA" id="ARBA00022481"/>
    </source>
</evidence>
<proteinExistence type="inferred from homology"/>
<dbReference type="GO" id="GO:0016020">
    <property type="term" value="C:membrane"/>
    <property type="evidence" value="ECO:0007669"/>
    <property type="project" value="UniProtKB-SubCell"/>
</dbReference>
<accession>A0AAU9W8P7</accession>
<evidence type="ECO:0000256" key="17">
    <source>
        <dbReference type="ARBA" id="ARBA00023289"/>
    </source>
</evidence>
<evidence type="ECO:0000313" key="20">
    <source>
        <dbReference type="EMBL" id="CAH3103293.1"/>
    </source>
</evidence>
<feature type="compositionally biased region" description="Low complexity" evidence="18">
    <location>
        <begin position="464"/>
        <end position="474"/>
    </location>
</feature>
<keyword evidence="15" id="KW-1015">Disulfide bond</keyword>
<dbReference type="InterPro" id="IPR001806">
    <property type="entry name" value="Small_GTPase"/>
</dbReference>